<evidence type="ECO:0000256" key="3">
    <source>
        <dbReference type="ARBA" id="ARBA00012220"/>
    </source>
</evidence>
<dbReference type="GO" id="GO:0005524">
    <property type="term" value="F:ATP binding"/>
    <property type="evidence" value="ECO:0007669"/>
    <property type="project" value="UniProtKB-UniRule"/>
</dbReference>
<organism evidence="11 12">
    <name type="scientific">Intoshia linei</name>
    <dbReference type="NCBI Taxonomy" id="1819745"/>
    <lineage>
        <taxon>Eukaryota</taxon>
        <taxon>Metazoa</taxon>
        <taxon>Spiralia</taxon>
        <taxon>Lophotrochozoa</taxon>
        <taxon>Mesozoa</taxon>
        <taxon>Orthonectida</taxon>
        <taxon>Rhopaluridae</taxon>
        <taxon>Intoshia</taxon>
    </lineage>
</organism>
<evidence type="ECO:0000313" key="12">
    <source>
        <dbReference type="Proteomes" id="UP000078046"/>
    </source>
</evidence>
<name>A0A177B410_9BILA</name>
<dbReference type="AlphaFoldDB" id="A0A177B410"/>
<comment type="pathway">
    <text evidence="1 10">Sulfur metabolism; glutathione biosynthesis; glutathione from L-cysteine and L-glutamate: step 1/2.</text>
</comment>
<accession>A0A177B410</accession>
<keyword evidence="7 10" id="KW-0067">ATP-binding</keyword>
<keyword evidence="4 10" id="KW-0436">Ligase</keyword>
<dbReference type="InterPro" id="IPR004308">
    <property type="entry name" value="GCS"/>
</dbReference>
<dbReference type="PANTHER" id="PTHR11164">
    <property type="entry name" value="GLUTAMATE CYSTEINE LIGASE"/>
    <property type="match status" value="1"/>
</dbReference>
<dbReference type="InterPro" id="IPR014746">
    <property type="entry name" value="Gln_synth/guanido_kin_cat_dom"/>
</dbReference>
<comment type="caution">
    <text evidence="11">The sequence shown here is derived from an EMBL/GenBank/DDBJ whole genome shotgun (WGS) entry which is preliminary data.</text>
</comment>
<dbReference type="GO" id="GO:0004357">
    <property type="term" value="F:glutamate-cysteine ligase activity"/>
    <property type="evidence" value="ECO:0007669"/>
    <property type="project" value="UniProtKB-UniRule"/>
</dbReference>
<evidence type="ECO:0000256" key="2">
    <source>
        <dbReference type="ARBA" id="ARBA00008100"/>
    </source>
</evidence>
<dbReference type="Pfam" id="PF03074">
    <property type="entry name" value="GCS"/>
    <property type="match status" value="1"/>
</dbReference>
<comment type="catalytic activity">
    <reaction evidence="10">
        <text>L-cysteine + L-glutamate + ATP = gamma-L-glutamyl-L-cysteine + ADP + phosphate + H(+)</text>
        <dbReference type="Rhea" id="RHEA:13285"/>
        <dbReference type="ChEBI" id="CHEBI:15378"/>
        <dbReference type="ChEBI" id="CHEBI:29985"/>
        <dbReference type="ChEBI" id="CHEBI:30616"/>
        <dbReference type="ChEBI" id="CHEBI:35235"/>
        <dbReference type="ChEBI" id="CHEBI:43474"/>
        <dbReference type="ChEBI" id="CHEBI:58173"/>
        <dbReference type="ChEBI" id="CHEBI:456216"/>
        <dbReference type="EC" id="6.3.2.2"/>
    </reaction>
</comment>
<gene>
    <name evidence="11" type="ORF">A3Q56_03937</name>
</gene>
<dbReference type="EMBL" id="LWCA01000465">
    <property type="protein sequence ID" value="OAF68331.1"/>
    <property type="molecule type" value="Genomic_DNA"/>
</dbReference>
<evidence type="ECO:0000256" key="7">
    <source>
        <dbReference type="ARBA" id="ARBA00022840"/>
    </source>
</evidence>
<proteinExistence type="inferred from homology"/>
<dbReference type="OrthoDB" id="7939818at2759"/>
<dbReference type="Gene3D" id="1.10.8.960">
    <property type="match status" value="1"/>
</dbReference>
<dbReference type="Proteomes" id="UP000078046">
    <property type="component" value="Unassembled WGS sequence"/>
</dbReference>
<reference evidence="11 12" key="1">
    <citation type="submission" date="2016-04" db="EMBL/GenBank/DDBJ databases">
        <title>The genome of Intoshia linei affirms orthonectids as highly simplified spiralians.</title>
        <authorList>
            <person name="Mikhailov K.V."/>
            <person name="Slusarev G.S."/>
            <person name="Nikitin M.A."/>
            <person name="Logacheva M.D."/>
            <person name="Penin A."/>
            <person name="Aleoshin V."/>
            <person name="Panchin Y.V."/>
        </authorList>
    </citation>
    <scope>NUCLEOTIDE SEQUENCE [LARGE SCALE GENOMIC DNA]</scope>
    <source>
        <strain evidence="11">Intl2013</strain>
        <tissue evidence="11">Whole animal</tissue>
    </source>
</reference>
<evidence type="ECO:0000256" key="5">
    <source>
        <dbReference type="ARBA" id="ARBA00022684"/>
    </source>
</evidence>
<dbReference type="SUPFAM" id="SSF55931">
    <property type="entry name" value="Glutamine synthetase/guanido kinase"/>
    <property type="match status" value="1"/>
</dbReference>
<dbReference type="EC" id="6.3.2.2" evidence="3 10"/>
<evidence type="ECO:0000256" key="10">
    <source>
        <dbReference type="RuleBase" id="RU367135"/>
    </source>
</evidence>
<dbReference type="UniPathway" id="UPA00142">
    <property type="reaction ID" value="UER00209"/>
</dbReference>
<dbReference type="PANTHER" id="PTHR11164:SF0">
    <property type="entry name" value="GLUTAMATE--CYSTEINE LIGASE CATALYTIC SUBUNIT"/>
    <property type="match status" value="1"/>
</dbReference>
<evidence type="ECO:0000256" key="1">
    <source>
        <dbReference type="ARBA" id="ARBA00005006"/>
    </source>
</evidence>
<sequence>MLLTAFPISLTRNIRQRRHKKVAINIPIYQDKFTKDPYEDVHMKPLGAIPNHIHMDASGFGMGCCCLQMTFQARCIEEARHIYDQLAAFTPIILALSSASPVYKSYLSNIDCRWNVIAASMDDRTDEELGLSPLKNDEYKIPKSRYGSITSYLTEKGRKFNDVKIVKNEEYYQNLLDNGVDDLLAQHIAHLFIRDPISCYREKLNIDNENDTDHFENIQSTNWQSLRFKLPPPNSPIGWRVEFRTPDLQFTDFENAAFITFVSLMTRVIIYNTKLNFIIPISKLDQNIQRAHTPNAVVDEKFYFNKNYDKVGAPENIVEMTINEIMNGCENFRGMINLMYVHINKGCINDKLRHILAGYMQLIQKRSNGELVTNATWIRNFITSHPEYQQDSKITHSINYDLLSTIRKISNLEIFDCKLLPCIYICDQQLVKSKNYNRDKQEEIIAKNKKCVEIAIKYKRLIYSSTEKIDKCNWEIFHDEHCECRSVVDC</sequence>
<evidence type="ECO:0000256" key="9">
    <source>
        <dbReference type="ARBA" id="ARBA00032122"/>
    </source>
</evidence>
<evidence type="ECO:0000256" key="8">
    <source>
        <dbReference type="ARBA" id="ARBA00030585"/>
    </source>
</evidence>
<keyword evidence="12" id="KW-1185">Reference proteome</keyword>
<keyword evidence="6 10" id="KW-0547">Nucleotide-binding</keyword>
<comment type="similarity">
    <text evidence="2 10">Belongs to the glutamate--cysteine ligase type 3 family.</text>
</comment>
<dbReference type="GO" id="GO:0006750">
    <property type="term" value="P:glutathione biosynthetic process"/>
    <property type="evidence" value="ECO:0007669"/>
    <property type="project" value="UniProtKB-UniRule"/>
</dbReference>
<evidence type="ECO:0000256" key="6">
    <source>
        <dbReference type="ARBA" id="ARBA00022741"/>
    </source>
</evidence>
<evidence type="ECO:0000313" key="11">
    <source>
        <dbReference type="EMBL" id="OAF68331.1"/>
    </source>
</evidence>
<evidence type="ECO:0000256" key="4">
    <source>
        <dbReference type="ARBA" id="ARBA00022598"/>
    </source>
</evidence>
<dbReference type="Gene3D" id="3.30.590.50">
    <property type="match status" value="2"/>
</dbReference>
<keyword evidence="5 10" id="KW-0317">Glutathione biosynthesis</keyword>
<protein>
    <recommendedName>
        <fullName evidence="3 10">Glutamate--cysteine ligase</fullName>
        <ecNumber evidence="3 10">6.3.2.2</ecNumber>
    </recommendedName>
    <alternativeName>
        <fullName evidence="9 10">Gamma-ECS</fullName>
    </alternativeName>
    <alternativeName>
        <fullName evidence="8 10">Gamma-glutamylcysteine synthetase</fullName>
    </alternativeName>
</protein>